<dbReference type="Gene3D" id="1.20.1250.20">
    <property type="entry name" value="MFS general substrate transporter like domains"/>
    <property type="match status" value="1"/>
</dbReference>
<dbReference type="PANTHER" id="PTHR23519:SF1">
    <property type="entry name" value="AUTOPHAGY-RELATED PROTEIN 22"/>
    <property type="match status" value="1"/>
</dbReference>
<feature type="transmembrane region" description="Helical" evidence="10">
    <location>
        <begin position="466"/>
        <end position="487"/>
    </location>
</feature>
<feature type="transmembrane region" description="Helical" evidence="10">
    <location>
        <begin position="242"/>
        <end position="260"/>
    </location>
</feature>
<dbReference type="InterPro" id="IPR024671">
    <property type="entry name" value="Atg22-like"/>
</dbReference>
<comment type="subcellular location">
    <subcellularLocation>
        <location evidence="1 10">Vacuole membrane</location>
        <topology evidence="1 10">Multi-pass membrane protein</topology>
    </subcellularLocation>
</comment>
<evidence type="ECO:0000313" key="13">
    <source>
        <dbReference type="Proteomes" id="UP000243052"/>
    </source>
</evidence>
<feature type="transmembrane region" description="Helical" evidence="10">
    <location>
        <begin position="302"/>
        <end position="326"/>
    </location>
</feature>
<dbReference type="AlphaFoldDB" id="A0A120K1L1"/>
<dbReference type="OrthoDB" id="42657at2759"/>
<keyword evidence="9 10" id="KW-0472">Membrane</keyword>
<sequence>MEHPEVNYSSIPRQDTGQETDMRQVKRNVIGWYIYSFSSEPYIVSAIATYIPLLLENFARANGVRVDNHSQVCVSADDRCVLPMFGRRVFVDTSSFALYTFAVGVFVQTLLVISVSGMVDLWNSVTFKRNVVLSFGFVGGLSTSMMAVLRKTQYYELALLCIISNSCYGVVNVVGNSILPTLVADMNLKDEDGPISKSADQMITLISGRGSGLGYLAALIVQLISILLVMKSSDDNNVQVALAFVGMWWLAFQIPMIWFLRDTNFTSVKESQFKLRDSGRYIAYGWRSLFDAISRVRLLRDVVIFLVGWFIVSDSVSTINSTAVLFARTELMMNTVQLIVVSILTMVNAVLGAFLVPELFSKKFKLSSQYILIGIICWTAIVPLYGILGFATPVMGLKHQWEMYILAVWYGVALGSLGAVSRSVFTLIIPKGKESTFFSLFNVTDKGSSILGPILVGLITDRTHNIRYSFFLLLGFLILSLPVFYILNVDRGKLEASELSSIDGRSEE</sequence>
<dbReference type="RefSeq" id="XP_017986495.1">
    <property type="nucleotide sequence ID" value="XM_018131617.1"/>
</dbReference>
<keyword evidence="5 10" id="KW-0812">Transmembrane</keyword>
<dbReference type="Proteomes" id="UP000243052">
    <property type="component" value="Chromosome iii"/>
</dbReference>
<evidence type="ECO:0000256" key="11">
    <source>
        <dbReference type="SAM" id="MobiDB-lite"/>
    </source>
</evidence>
<dbReference type="InterPro" id="IPR036259">
    <property type="entry name" value="MFS_trans_sf"/>
</dbReference>
<organism evidence="12 13">
    <name type="scientific">Eremothecium sinecaudum</name>
    <dbReference type="NCBI Taxonomy" id="45286"/>
    <lineage>
        <taxon>Eukaryota</taxon>
        <taxon>Fungi</taxon>
        <taxon>Dikarya</taxon>
        <taxon>Ascomycota</taxon>
        <taxon>Saccharomycotina</taxon>
        <taxon>Saccharomycetes</taxon>
        <taxon>Saccharomycetales</taxon>
        <taxon>Saccharomycetaceae</taxon>
        <taxon>Eremothecium</taxon>
    </lineage>
</organism>
<dbReference type="InterPro" id="IPR050495">
    <property type="entry name" value="ATG22/LtaA_families"/>
</dbReference>
<feature type="compositionally biased region" description="Polar residues" evidence="11">
    <location>
        <begin position="7"/>
        <end position="19"/>
    </location>
</feature>
<dbReference type="GO" id="GO:0005774">
    <property type="term" value="C:vacuolar membrane"/>
    <property type="evidence" value="ECO:0007669"/>
    <property type="project" value="UniProtKB-SubCell"/>
</dbReference>
<keyword evidence="7 10" id="KW-1133">Transmembrane helix</keyword>
<feature type="transmembrane region" description="Helical" evidence="10">
    <location>
        <begin position="403"/>
        <end position="425"/>
    </location>
</feature>
<dbReference type="PANTHER" id="PTHR23519">
    <property type="entry name" value="AUTOPHAGY-RELATED PROTEIN 22"/>
    <property type="match status" value="1"/>
</dbReference>
<dbReference type="SUPFAM" id="SSF103473">
    <property type="entry name" value="MFS general substrate transporter"/>
    <property type="match status" value="1"/>
</dbReference>
<feature type="transmembrane region" description="Helical" evidence="10">
    <location>
        <begin position="32"/>
        <end position="55"/>
    </location>
</feature>
<evidence type="ECO:0000256" key="5">
    <source>
        <dbReference type="ARBA" id="ARBA00022692"/>
    </source>
</evidence>
<feature type="transmembrane region" description="Helical" evidence="10">
    <location>
        <begin position="369"/>
        <end position="391"/>
    </location>
</feature>
<reference evidence="12 13" key="1">
    <citation type="submission" date="2016-01" db="EMBL/GenBank/DDBJ databases">
        <title>Genome sequence of the yeast Holleya sinecauda.</title>
        <authorList>
            <person name="Dietrich F.S."/>
        </authorList>
    </citation>
    <scope>NUCLEOTIDE SEQUENCE [LARGE SCALE GENOMIC DNA]</scope>
    <source>
        <strain evidence="12 13">ATCC 58844</strain>
    </source>
</reference>
<name>A0A120K1L1_9SACH</name>
<dbReference type="Pfam" id="PF11700">
    <property type="entry name" value="ATG22"/>
    <property type="match status" value="1"/>
</dbReference>
<feature type="transmembrane region" description="Helical" evidence="10">
    <location>
        <begin position="131"/>
        <end position="149"/>
    </location>
</feature>
<protein>
    <recommendedName>
        <fullName evidence="10">Autophagy-related protein</fullName>
    </recommendedName>
</protein>
<evidence type="ECO:0000256" key="8">
    <source>
        <dbReference type="ARBA" id="ARBA00023006"/>
    </source>
</evidence>
<evidence type="ECO:0000256" key="1">
    <source>
        <dbReference type="ARBA" id="ARBA00004128"/>
    </source>
</evidence>
<dbReference type="GeneID" id="28722702"/>
<keyword evidence="8 10" id="KW-0072">Autophagy</keyword>
<dbReference type="CDD" id="cd17483">
    <property type="entry name" value="MFS_Atg22_like"/>
    <property type="match status" value="1"/>
</dbReference>
<evidence type="ECO:0000256" key="7">
    <source>
        <dbReference type="ARBA" id="ARBA00022989"/>
    </source>
</evidence>
<evidence type="ECO:0000256" key="9">
    <source>
        <dbReference type="ARBA" id="ARBA00023136"/>
    </source>
</evidence>
<dbReference type="GO" id="GO:0032974">
    <property type="term" value="P:amino acid transmembrane export from vacuole"/>
    <property type="evidence" value="ECO:0007669"/>
    <property type="project" value="InterPro"/>
</dbReference>
<comment type="similarity">
    <text evidence="2 10">Belongs to the ATG22 family.</text>
</comment>
<evidence type="ECO:0000313" key="12">
    <source>
        <dbReference type="EMBL" id="AMD19499.1"/>
    </source>
</evidence>
<evidence type="ECO:0000256" key="10">
    <source>
        <dbReference type="RuleBase" id="RU363073"/>
    </source>
</evidence>
<dbReference type="GO" id="GO:0006914">
    <property type="term" value="P:autophagy"/>
    <property type="evidence" value="ECO:0007669"/>
    <property type="project" value="UniProtKB-KW"/>
</dbReference>
<feature type="region of interest" description="Disordered" evidence="11">
    <location>
        <begin position="1"/>
        <end position="20"/>
    </location>
</feature>
<keyword evidence="4 10" id="KW-0926">Vacuole</keyword>
<keyword evidence="6 10" id="KW-0029">Amino-acid transport</keyword>
<feature type="transmembrane region" description="Helical" evidence="10">
    <location>
        <begin position="212"/>
        <end position="230"/>
    </location>
</feature>
<feature type="transmembrane region" description="Helical" evidence="10">
    <location>
        <begin position="338"/>
        <end position="357"/>
    </location>
</feature>
<gene>
    <name evidence="12" type="ORF">AW171_hschr31337</name>
</gene>
<evidence type="ECO:0000256" key="4">
    <source>
        <dbReference type="ARBA" id="ARBA00022554"/>
    </source>
</evidence>
<keyword evidence="13" id="KW-1185">Reference proteome</keyword>
<dbReference type="EMBL" id="CP014243">
    <property type="protein sequence ID" value="AMD19499.1"/>
    <property type="molecule type" value="Genomic_DNA"/>
</dbReference>
<evidence type="ECO:0000256" key="2">
    <source>
        <dbReference type="ARBA" id="ARBA00006978"/>
    </source>
</evidence>
<accession>A0A120K1L1</accession>
<evidence type="ECO:0000256" key="3">
    <source>
        <dbReference type="ARBA" id="ARBA00022448"/>
    </source>
</evidence>
<comment type="function">
    <text evidence="10">Vacuolar effluxer which mediate the efflux of amino acids resulting from autophagic degradation. The release of autophagic amino acids allows the maintenance of protein synthesis and viability during nitrogen starvation.</text>
</comment>
<feature type="transmembrane region" description="Helical" evidence="10">
    <location>
        <begin position="96"/>
        <end position="119"/>
    </location>
</feature>
<keyword evidence="3 10" id="KW-0813">Transport</keyword>
<proteinExistence type="inferred from homology"/>
<dbReference type="InterPro" id="IPR044738">
    <property type="entry name" value="Atg22"/>
</dbReference>
<dbReference type="STRING" id="45286.A0A120K1L1"/>
<evidence type="ECO:0000256" key="6">
    <source>
        <dbReference type="ARBA" id="ARBA00022970"/>
    </source>
</evidence>